<keyword evidence="2" id="KW-0813">Transport</keyword>
<evidence type="ECO:0000313" key="10">
    <source>
        <dbReference type="EMBL" id="MBB3039740.1"/>
    </source>
</evidence>
<evidence type="ECO:0000256" key="3">
    <source>
        <dbReference type="ARBA" id="ARBA00022475"/>
    </source>
</evidence>
<accession>A0A839RT40</accession>
<dbReference type="GO" id="GO:0006865">
    <property type="term" value="P:amino acid transport"/>
    <property type="evidence" value="ECO:0007669"/>
    <property type="project" value="UniProtKB-KW"/>
</dbReference>
<keyword evidence="5" id="KW-0029">Amino-acid transport</keyword>
<feature type="transmembrane region" description="Helical" evidence="9">
    <location>
        <begin position="12"/>
        <end position="29"/>
    </location>
</feature>
<protein>
    <submittedName>
        <fullName evidence="10">Branched-chain amino acid transport system permease protein</fullName>
    </submittedName>
</protein>
<dbReference type="RefSeq" id="WP_064438272.1">
    <property type="nucleotide sequence ID" value="NZ_BDDI01000001.1"/>
</dbReference>
<evidence type="ECO:0000256" key="9">
    <source>
        <dbReference type="SAM" id="Phobius"/>
    </source>
</evidence>
<dbReference type="GO" id="GO:0022857">
    <property type="term" value="F:transmembrane transporter activity"/>
    <property type="evidence" value="ECO:0007669"/>
    <property type="project" value="InterPro"/>
</dbReference>
<comment type="subcellular location">
    <subcellularLocation>
        <location evidence="1">Cell membrane</location>
        <topology evidence="1">Multi-pass membrane protein</topology>
    </subcellularLocation>
</comment>
<dbReference type="Pfam" id="PF02653">
    <property type="entry name" value="BPD_transp_2"/>
    <property type="match status" value="1"/>
</dbReference>
<evidence type="ECO:0000256" key="5">
    <source>
        <dbReference type="ARBA" id="ARBA00022970"/>
    </source>
</evidence>
<evidence type="ECO:0000256" key="7">
    <source>
        <dbReference type="ARBA" id="ARBA00023136"/>
    </source>
</evidence>
<dbReference type="EMBL" id="JACHWS010000004">
    <property type="protein sequence ID" value="MBB3039740.1"/>
    <property type="molecule type" value="Genomic_DNA"/>
</dbReference>
<gene>
    <name evidence="10" type="ORF">FHU29_004228</name>
</gene>
<feature type="transmembrane region" description="Helical" evidence="9">
    <location>
        <begin position="65"/>
        <end position="84"/>
    </location>
</feature>
<comment type="similarity">
    <text evidence="8">Belongs to the binding-protein-dependent transport system permease family. LivHM subfamily.</text>
</comment>
<keyword evidence="3" id="KW-1003">Cell membrane</keyword>
<dbReference type="Proteomes" id="UP000567922">
    <property type="component" value="Unassembled WGS sequence"/>
</dbReference>
<dbReference type="PANTHER" id="PTHR11795">
    <property type="entry name" value="BRANCHED-CHAIN AMINO ACID TRANSPORT SYSTEM PERMEASE PROTEIN LIVH"/>
    <property type="match status" value="1"/>
</dbReference>
<keyword evidence="6 9" id="KW-1133">Transmembrane helix</keyword>
<evidence type="ECO:0000256" key="6">
    <source>
        <dbReference type="ARBA" id="ARBA00022989"/>
    </source>
</evidence>
<organism evidence="10 11">
    <name type="scientific">Hoyosella altamirensis</name>
    <dbReference type="NCBI Taxonomy" id="616997"/>
    <lineage>
        <taxon>Bacteria</taxon>
        <taxon>Bacillati</taxon>
        <taxon>Actinomycetota</taxon>
        <taxon>Actinomycetes</taxon>
        <taxon>Mycobacteriales</taxon>
        <taxon>Hoyosellaceae</taxon>
        <taxon>Hoyosella</taxon>
    </lineage>
</organism>
<keyword evidence="7 9" id="KW-0472">Membrane</keyword>
<dbReference type="OrthoDB" id="3572933at2"/>
<dbReference type="PANTHER" id="PTHR11795:SF445">
    <property type="entry name" value="AMINO ACID ABC TRANSPORTER PERMEASE PROTEIN"/>
    <property type="match status" value="1"/>
</dbReference>
<dbReference type="AlphaFoldDB" id="A0A839RT40"/>
<feature type="transmembrane region" description="Helical" evidence="9">
    <location>
        <begin position="96"/>
        <end position="119"/>
    </location>
</feature>
<reference evidence="10 11" key="1">
    <citation type="submission" date="2020-08" db="EMBL/GenBank/DDBJ databases">
        <title>Sequencing the genomes of 1000 actinobacteria strains.</title>
        <authorList>
            <person name="Klenk H.-P."/>
        </authorList>
    </citation>
    <scope>NUCLEOTIDE SEQUENCE [LARGE SCALE GENOMIC DNA]</scope>
    <source>
        <strain evidence="10 11">DSM 45258</strain>
    </source>
</reference>
<feature type="transmembrane region" description="Helical" evidence="9">
    <location>
        <begin position="283"/>
        <end position="303"/>
    </location>
</feature>
<evidence type="ECO:0000256" key="2">
    <source>
        <dbReference type="ARBA" id="ARBA00022448"/>
    </source>
</evidence>
<feature type="transmembrane region" description="Helical" evidence="9">
    <location>
        <begin position="207"/>
        <end position="227"/>
    </location>
</feature>
<comment type="caution">
    <text evidence="10">The sequence shown here is derived from an EMBL/GenBank/DDBJ whole genome shotgun (WGS) entry which is preliminary data.</text>
</comment>
<evidence type="ECO:0000256" key="4">
    <source>
        <dbReference type="ARBA" id="ARBA00022692"/>
    </source>
</evidence>
<dbReference type="InterPro" id="IPR001851">
    <property type="entry name" value="ABC_transp_permease"/>
</dbReference>
<dbReference type="CDD" id="cd06582">
    <property type="entry name" value="TM_PBP1_LivH_like"/>
    <property type="match status" value="1"/>
</dbReference>
<feature type="transmembrane region" description="Helical" evidence="9">
    <location>
        <begin position="161"/>
        <end position="179"/>
    </location>
</feature>
<proteinExistence type="inferred from homology"/>
<keyword evidence="11" id="KW-1185">Reference proteome</keyword>
<sequence length="317" mass="32414">MIELLDTIVRGTGLGALYALIAIGFVIIFRATGVLNFAQPIFMIFGTYMSYLVAVRWGLPFPVAVVIAVCAGAVVAMACERVALRPMVGRPPFSAALVTVGLFAAGLVVTTKLIGHGVITSGDPWGLSNFCLGGERREVAVAITGVPAACDGGVSVAHTDLAKIIAATLAIAALGWWLTRSRYGLAMRATASDPEVAMAQGVSAGKVFALSWGIAGAFAALAGVLLGTAPGGVAALGALIALKAIPAIIVGGLDSVKGAVVGGLIVGLSEALTKTYQPGIAPWLGANFDIVMPYLIMLVVLMIRPQGLFGTKEVQRV</sequence>
<evidence type="ECO:0000313" key="11">
    <source>
        <dbReference type="Proteomes" id="UP000567922"/>
    </source>
</evidence>
<dbReference type="GO" id="GO:0005886">
    <property type="term" value="C:plasma membrane"/>
    <property type="evidence" value="ECO:0007669"/>
    <property type="project" value="UniProtKB-SubCell"/>
</dbReference>
<dbReference type="InterPro" id="IPR052157">
    <property type="entry name" value="BCAA_transport_permease"/>
</dbReference>
<name>A0A839RT40_9ACTN</name>
<evidence type="ECO:0000256" key="8">
    <source>
        <dbReference type="ARBA" id="ARBA00037998"/>
    </source>
</evidence>
<keyword evidence="4 9" id="KW-0812">Transmembrane</keyword>
<evidence type="ECO:0000256" key="1">
    <source>
        <dbReference type="ARBA" id="ARBA00004651"/>
    </source>
</evidence>